<evidence type="ECO:0000313" key="6">
    <source>
        <dbReference type="EMBL" id="MFD2532303.1"/>
    </source>
</evidence>
<dbReference type="Proteomes" id="UP001597460">
    <property type="component" value="Unassembled WGS sequence"/>
</dbReference>
<keyword evidence="7" id="KW-1185">Reference proteome</keyword>
<dbReference type="Gene3D" id="3.40.50.2300">
    <property type="match status" value="1"/>
</dbReference>
<evidence type="ECO:0000256" key="3">
    <source>
        <dbReference type="ARBA" id="ARBA00022553"/>
    </source>
</evidence>
<evidence type="ECO:0000313" key="7">
    <source>
        <dbReference type="Proteomes" id="UP001597460"/>
    </source>
</evidence>
<dbReference type="EMBL" id="JBHULI010000024">
    <property type="protein sequence ID" value="MFD2532303.1"/>
    <property type="molecule type" value="Genomic_DNA"/>
</dbReference>
<dbReference type="Pfam" id="PF00072">
    <property type="entry name" value="Response_reg"/>
    <property type="match status" value="1"/>
</dbReference>
<accession>A0ABW5JLH2</accession>
<evidence type="ECO:0000256" key="4">
    <source>
        <dbReference type="PROSITE-ProRule" id="PRU00169"/>
    </source>
</evidence>
<comment type="caution">
    <text evidence="6">The sequence shown here is derived from an EMBL/GenBank/DDBJ whole genome shotgun (WGS) entry which is preliminary data.</text>
</comment>
<evidence type="ECO:0000256" key="2">
    <source>
        <dbReference type="ARBA" id="ARBA00012438"/>
    </source>
</evidence>
<protein>
    <recommendedName>
        <fullName evidence="2">histidine kinase</fullName>
        <ecNumber evidence="2">2.7.13.3</ecNumber>
    </recommendedName>
</protein>
<comment type="catalytic activity">
    <reaction evidence="1">
        <text>ATP + protein L-histidine = ADP + protein N-phospho-L-histidine.</text>
        <dbReference type="EC" id="2.7.13.3"/>
    </reaction>
</comment>
<gene>
    <name evidence="6" type="ORF">ACFSVN_07580</name>
</gene>
<evidence type="ECO:0000256" key="1">
    <source>
        <dbReference type="ARBA" id="ARBA00000085"/>
    </source>
</evidence>
<proteinExistence type="predicted"/>
<dbReference type="CDD" id="cd19920">
    <property type="entry name" value="REC_PA4781-like"/>
    <property type="match status" value="1"/>
</dbReference>
<dbReference type="PROSITE" id="PS50110">
    <property type="entry name" value="RESPONSE_REGULATORY"/>
    <property type="match status" value="1"/>
</dbReference>
<organism evidence="6 7">
    <name type="scientific">Gracilimonas halophila</name>
    <dbReference type="NCBI Taxonomy" id="1834464"/>
    <lineage>
        <taxon>Bacteria</taxon>
        <taxon>Pseudomonadati</taxon>
        <taxon>Balneolota</taxon>
        <taxon>Balneolia</taxon>
        <taxon>Balneolales</taxon>
        <taxon>Balneolaceae</taxon>
        <taxon>Gracilimonas</taxon>
    </lineage>
</organism>
<dbReference type="CDD" id="cd00082">
    <property type="entry name" value="HisKA"/>
    <property type="match status" value="1"/>
</dbReference>
<sequence>MNPADSLILIVDDTPANLRLLSHVLSKNGYNFLEASNGKEAVQIAKEHEPDLILLDIMMPDMNGYEVIKEIKSDKLIQDFLIIFLSSLTDTDDKVEGFKSGGVDYITKPFQKEETLARINTHLKIRFLQKQLNERIKVLRQREIELSRLNQKKDDLVRMVSHDIKNPLTGIIGLVKLMRESDKISAEE</sequence>
<dbReference type="Gene3D" id="1.10.287.130">
    <property type="match status" value="1"/>
</dbReference>
<dbReference type="RefSeq" id="WP_390300632.1">
    <property type="nucleotide sequence ID" value="NZ_JBHULI010000024.1"/>
</dbReference>
<feature type="modified residue" description="4-aspartylphosphate" evidence="4">
    <location>
        <position position="56"/>
    </location>
</feature>
<keyword evidence="3 4" id="KW-0597">Phosphoprotein</keyword>
<dbReference type="PANTHER" id="PTHR43547:SF2">
    <property type="entry name" value="HYBRID SIGNAL TRANSDUCTION HISTIDINE KINASE C"/>
    <property type="match status" value="1"/>
</dbReference>
<dbReference type="Pfam" id="PF00512">
    <property type="entry name" value="HisKA"/>
    <property type="match status" value="1"/>
</dbReference>
<dbReference type="PANTHER" id="PTHR43547">
    <property type="entry name" value="TWO-COMPONENT HISTIDINE KINASE"/>
    <property type="match status" value="1"/>
</dbReference>
<dbReference type="SUPFAM" id="SSF52172">
    <property type="entry name" value="CheY-like"/>
    <property type="match status" value="1"/>
</dbReference>
<dbReference type="InterPro" id="IPR001789">
    <property type="entry name" value="Sig_transdc_resp-reg_receiver"/>
</dbReference>
<name>A0ABW5JLH2_9BACT</name>
<evidence type="ECO:0000259" key="5">
    <source>
        <dbReference type="PROSITE" id="PS50110"/>
    </source>
</evidence>
<dbReference type="InterPro" id="IPR003661">
    <property type="entry name" value="HisK_dim/P_dom"/>
</dbReference>
<feature type="domain" description="Response regulatory" evidence="5">
    <location>
        <begin position="7"/>
        <end position="123"/>
    </location>
</feature>
<dbReference type="InterPro" id="IPR011006">
    <property type="entry name" value="CheY-like_superfamily"/>
</dbReference>
<reference evidence="7" key="1">
    <citation type="journal article" date="2019" name="Int. J. Syst. Evol. Microbiol.">
        <title>The Global Catalogue of Microorganisms (GCM) 10K type strain sequencing project: providing services to taxonomists for standard genome sequencing and annotation.</title>
        <authorList>
            <consortium name="The Broad Institute Genomics Platform"/>
            <consortium name="The Broad Institute Genome Sequencing Center for Infectious Disease"/>
            <person name="Wu L."/>
            <person name="Ma J."/>
        </authorList>
    </citation>
    <scope>NUCLEOTIDE SEQUENCE [LARGE SCALE GENOMIC DNA]</scope>
    <source>
        <strain evidence="7">KCTC 52042</strain>
    </source>
</reference>
<dbReference type="EC" id="2.7.13.3" evidence="2"/>
<dbReference type="SMART" id="SM00448">
    <property type="entry name" value="REC"/>
    <property type="match status" value="1"/>
</dbReference>